<dbReference type="EMBL" id="CAJNOU010000034">
    <property type="protein sequence ID" value="CAF0823325.1"/>
    <property type="molecule type" value="Genomic_DNA"/>
</dbReference>
<dbReference type="InterPro" id="IPR031424">
    <property type="entry name" value="QVR-like"/>
</dbReference>
<evidence type="ECO:0000313" key="8">
    <source>
        <dbReference type="EMBL" id="CAF3640549.1"/>
    </source>
</evidence>
<evidence type="ECO:0000256" key="1">
    <source>
        <dbReference type="ARBA" id="ARBA00022729"/>
    </source>
</evidence>
<dbReference type="EMBL" id="CAJOAX010000721">
    <property type="protein sequence ID" value="CAF3640549.1"/>
    <property type="molecule type" value="Genomic_DNA"/>
</dbReference>
<evidence type="ECO:0000256" key="4">
    <source>
        <dbReference type="SAM" id="SignalP"/>
    </source>
</evidence>
<evidence type="ECO:0000259" key="5">
    <source>
        <dbReference type="Pfam" id="PF00092"/>
    </source>
</evidence>
<dbReference type="Pfam" id="PF17064">
    <property type="entry name" value="QVR"/>
    <property type="match status" value="1"/>
</dbReference>
<evidence type="ECO:0000313" key="9">
    <source>
        <dbReference type="EMBL" id="CAF3752859.1"/>
    </source>
</evidence>
<evidence type="ECO:0000256" key="2">
    <source>
        <dbReference type="ARBA" id="ARBA00023180"/>
    </source>
</evidence>
<evidence type="ECO:0000313" key="6">
    <source>
        <dbReference type="EMBL" id="CAF0823220.1"/>
    </source>
</evidence>
<protein>
    <recommendedName>
        <fullName evidence="5">VWFA domain-containing protein</fullName>
    </recommendedName>
</protein>
<dbReference type="Pfam" id="PF00092">
    <property type="entry name" value="VWA"/>
    <property type="match status" value="1"/>
</dbReference>
<evidence type="ECO:0000313" key="10">
    <source>
        <dbReference type="Proteomes" id="UP000663823"/>
    </source>
</evidence>
<dbReference type="Proteomes" id="UP000663874">
    <property type="component" value="Unassembled WGS sequence"/>
</dbReference>
<evidence type="ECO:0000256" key="3">
    <source>
        <dbReference type="SAM" id="MobiDB-lite"/>
    </source>
</evidence>
<dbReference type="GO" id="GO:0032222">
    <property type="term" value="P:regulation of synaptic transmission, cholinergic"/>
    <property type="evidence" value="ECO:0007669"/>
    <property type="project" value="InterPro"/>
</dbReference>
<feature type="region of interest" description="Disordered" evidence="3">
    <location>
        <begin position="468"/>
        <end position="510"/>
    </location>
</feature>
<evidence type="ECO:0000313" key="7">
    <source>
        <dbReference type="EMBL" id="CAF0823325.1"/>
    </source>
</evidence>
<feature type="compositionally biased region" description="Basic residues" evidence="3">
    <location>
        <begin position="468"/>
        <end position="480"/>
    </location>
</feature>
<feature type="compositionally biased region" description="Low complexity" evidence="3">
    <location>
        <begin position="500"/>
        <end position="510"/>
    </location>
</feature>
<feature type="domain" description="VWFA" evidence="5">
    <location>
        <begin position="145"/>
        <end position="278"/>
    </location>
</feature>
<feature type="signal peptide" evidence="4">
    <location>
        <begin position="1"/>
        <end position="21"/>
    </location>
</feature>
<dbReference type="CDD" id="cd00198">
    <property type="entry name" value="vWFA"/>
    <property type="match status" value="1"/>
</dbReference>
<dbReference type="AlphaFoldDB" id="A0A818QQS5"/>
<dbReference type="SUPFAM" id="SSF53300">
    <property type="entry name" value="vWA-like"/>
    <property type="match status" value="1"/>
</dbReference>
<dbReference type="InterPro" id="IPR036465">
    <property type="entry name" value="vWFA_dom_sf"/>
</dbReference>
<organism evidence="8 10">
    <name type="scientific">Rotaria sordida</name>
    <dbReference type="NCBI Taxonomy" id="392033"/>
    <lineage>
        <taxon>Eukaryota</taxon>
        <taxon>Metazoa</taxon>
        <taxon>Spiralia</taxon>
        <taxon>Gnathifera</taxon>
        <taxon>Rotifera</taxon>
        <taxon>Eurotatoria</taxon>
        <taxon>Bdelloidea</taxon>
        <taxon>Philodinida</taxon>
        <taxon>Philodinidae</taxon>
        <taxon>Rotaria</taxon>
    </lineage>
</organism>
<dbReference type="Proteomes" id="UP000663889">
    <property type="component" value="Unassembled WGS sequence"/>
</dbReference>
<dbReference type="PANTHER" id="PTHR47763:SF1">
    <property type="entry name" value="DUF659 DOMAIN-CONTAINING PROTEIN"/>
    <property type="match status" value="1"/>
</dbReference>
<gene>
    <name evidence="9" type="ORF">FNK824_LOCUS12348</name>
    <name evidence="8" type="ORF">OTI717_LOCUS8808</name>
    <name evidence="6" type="ORF">SEV965_LOCUS1725</name>
    <name evidence="7" type="ORF">SEV965_LOCUS1730</name>
</gene>
<name>A0A818QQS5_9BILA</name>
<dbReference type="InterPro" id="IPR052969">
    <property type="entry name" value="Thr-specific_kinase-like"/>
</dbReference>
<accession>A0A818QQS5</accession>
<keyword evidence="2" id="KW-0325">Glycoprotein</keyword>
<reference evidence="8" key="1">
    <citation type="submission" date="2021-02" db="EMBL/GenBank/DDBJ databases">
        <authorList>
            <person name="Nowell W R."/>
        </authorList>
    </citation>
    <scope>NUCLEOTIDE SEQUENCE</scope>
</reference>
<dbReference type="PANTHER" id="PTHR47763">
    <property type="entry name" value="ALPHA-PROTEIN KINASE VWKA"/>
    <property type="match status" value="1"/>
</dbReference>
<keyword evidence="1 4" id="KW-0732">Signal</keyword>
<proteinExistence type="predicted"/>
<feature type="compositionally biased region" description="Acidic residues" evidence="3">
    <location>
        <begin position="488"/>
        <end position="499"/>
    </location>
</feature>
<dbReference type="GO" id="GO:0030431">
    <property type="term" value="P:sleep"/>
    <property type="evidence" value="ECO:0007669"/>
    <property type="project" value="InterPro"/>
</dbReference>
<feature type="chain" id="PRO_5035692472" description="VWFA domain-containing protein" evidence="4">
    <location>
        <begin position="22"/>
        <end position="551"/>
    </location>
</feature>
<dbReference type="GO" id="GO:0005737">
    <property type="term" value="C:cytoplasm"/>
    <property type="evidence" value="ECO:0007669"/>
    <property type="project" value="TreeGrafter"/>
</dbReference>
<dbReference type="EMBL" id="CAJOBE010001540">
    <property type="protein sequence ID" value="CAF3752859.1"/>
    <property type="molecule type" value="Genomic_DNA"/>
</dbReference>
<dbReference type="GO" id="GO:0004674">
    <property type="term" value="F:protein serine/threonine kinase activity"/>
    <property type="evidence" value="ECO:0007669"/>
    <property type="project" value="TreeGrafter"/>
</dbReference>
<dbReference type="EMBL" id="CAJNOU010000034">
    <property type="protein sequence ID" value="CAF0823220.1"/>
    <property type="molecule type" value="Genomic_DNA"/>
</dbReference>
<dbReference type="Proteomes" id="UP000663823">
    <property type="component" value="Unassembled WGS sequence"/>
</dbReference>
<dbReference type="Gene3D" id="3.40.50.410">
    <property type="entry name" value="von Willebrand factor, type A domain"/>
    <property type="match status" value="1"/>
</dbReference>
<dbReference type="InterPro" id="IPR002035">
    <property type="entry name" value="VWF_A"/>
</dbReference>
<comment type="caution">
    <text evidence="8">The sequence shown here is derived from an EMBL/GenBank/DDBJ whole genome shotgun (WGS) entry which is preliminary data.</text>
</comment>
<sequence>MWSSTIYILLFLSIFVDKIQPEVPQLFDYLNGFYLDCYECHSNRPGCGEKLDWILMRWKRCIAPGGSKCVKIIERSPDGEINYIRGCINQIEALRPEMPTVRENGCWAASDKYIGLAYRPWYVQTDEPVYCFCDERDGCNTANMRKIIQDIIISERCLLNVALILYRDHPPQDHTFVIKVNDFTDDAEKVKKHIDAAVAQGGGDFPEAIAPALHAAVHTLSWRKNAVKIALLIADAPPHGLGISGDSWPNGDPSGHDPVECAALLAERSVTLYTIGCEPTATPYRDFFMALSFKTGGQYIPLANCSNLASVIVGSAKEEISLERLIAQVHEEVMREAALRGGPVDETELTRRIHEVMQDGGAKARRLKMNNQDGTTSIPALTPAAEYLSTLRTLKEVREKWADNTKTIATPITSIFGGLFGCGTTVATVPSAPIIKKRSTRTRTPVIKKTSVKRKATPEVKPIIKKKPRRELARGSRRSARLACNKEQDEEETTDDEVTDTTSSSAPSTVTSMKIKTEISNINLKDDELLDISQTRRLVRKCVARNKLEST</sequence>